<comment type="caution">
    <text evidence="4">The sequence shown here is derived from an EMBL/GenBank/DDBJ whole genome shotgun (WGS) entry which is preliminary data.</text>
</comment>
<dbReference type="Pfam" id="PF20163">
    <property type="entry name" value="DUF6536"/>
    <property type="match status" value="1"/>
</dbReference>
<feature type="domain" description="DUF6536" evidence="3">
    <location>
        <begin position="104"/>
        <end position="238"/>
    </location>
</feature>
<feature type="non-terminal residue" evidence="4">
    <location>
        <position position="1"/>
    </location>
</feature>
<dbReference type="InterPro" id="IPR046623">
    <property type="entry name" value="DUF6536"/>
</dbReference>
<gene>
    <name evidence="4" type="ORF">EJ04DRAFT_442765</name>
</gene>
<keyword evidence="2" id="KW-1133">Transmembrane helix</keyword>
<evidence type="ECO:0000259" key="3">
    <source>
        <dbReference type="Pfam" id="PF20163"/>
    </source>
</evidence>
<reference evidence="4" key="1">
    <citation type="journal article" date="2020" name="Stud. Mycol.">
        <title>101 Dothideomycetes genomes: a test case for predicting lifestyles and emergence of pathogens.</title>
        <authorList>
            <person name="Haridas S."/>
            <person name="Albert R."/>
            <person name="Binder M."/>
            <person name="Bloem J."/>
            <person name="Labutti K."/>
            <person name="Salamov A."/>
            <person name="Andreopoulos B."/>
            <person name="Baker S."/>
            <person name="Barry K."/>
            <person name="Bills G."/>
            <person name="Bluhm B."/>
            <person name="Cannon C."/>
            <person name="Castanera R."/>
            <person name="Culley D."/>
            <person name="Daum C."/>
            <person name="Ezra D."/>
            <person name="Gonzalez J."/>
            <person name="Henrissat B."/>
            <person name="Kuo A."/>
            <person name="Liang C."/>
            <person name="Lipzen A."/>
            <person name="Lutzoni F."/>
            <person name="Magnuson J."/>
            <person name="Mondo S."/>
            <person name="Nolan M."/>
            <person name="Ohm R."/>
            <person name="Pangilinan J."/>
            <person name="Park H.-J."/>
            <person name="Ramirez L."/>
            <person name="Alfaro M."/>
            <person name="Sun H."/>
            <person name="Tritt A."/>
            <person name="Yoshinaga Y."/>
            <person name="Zwiers L.-H."/>
            <person name="Turgeon B."/>
            <person name="Goodwin S."/>
            <person name="Spatafora J."/>
            <person name="Crous P."/>
            <person name="Grigoriev I."/>
        </authorList>
    </citation>
    <scope>NUCLEOTIDE SEQUENCE</scope>
    <source>
        <strain evidence="4">CBS 125425</strain>
    </source>
</reference>
<keyword evidence="2" id="KW-0472">Membrane</keyword>
<feature type="transmembrane region" description="Helical" evidence="2">
    <location>
        <begin position="387"/>
        <end position="409"/>
    </location>
</feature>
<evidence type="ECO:0000256" key="2">
    <source>
        <dbReference type="SAM" id="Phobius"/>
    </source>
</evidence>
<keyword evidence="5" id="KW-1185">Reference proteome</keyword>
<dbReference type="AlphaFoldDB" id="A0A9P4V0T2"/>
<evidence type="ECO:0000313" key="4">
    <source>
        <dbReference type="EMBL" id="KAF2731565.1"/>
    </source>
</evidence>
<evidence type="ECO:0000256" key="1">
    <source>
        <dbReference type="SAM" id="MobiDB-lite"/>
    </source>
</evidence>
<keyword evidence="2" id="KW-0812">Transmembrane</keyword>
<dbReference type="PANTHER" id="PTHR35395:SF1">
    <property type="entry name" value="DUF6536 DOMAIN-CONTAINING PROTEIN"/>
    <property type="match status" value="1"/>
</dbReference>
<feature type="transmembrane region" description="Helical" evidence="2">
    <location>
        <begin position="103"/>
        <end position="125"/>
    </location>
</feature>
<dbReference type="Proteomes" id="UP000799444">
    <property type="component" value="Unassembled WGS sequence"/>
</dbReference>
<accession>A0A9P4V0T2</accession>
<feature type="transmembrane region" description="Helical" evidence="2">
    <location>
        <begin position="217"/>
        <end position="238"/>
    </location>
</feature>
<proteinExistence type="predicted"/>
<dbReference type="PANTHER" id="PTHR35395">
    <property type="entry name" value="DUF6536 DOMAIN-CONTAINING PROTEIN"/>
    <property type="match status" value="1"/>
</dbReference>
<feature type="region of interest" description="Disordered" evidence="1">
    <location>
        <begin position="1"/>
        <end position="33"/>
    </location>
</feature>
<name>A0A9P4V0T2_9PLEO</name>
<evidence type="ECO:0000313" key="5">
    <source>
        <dbReference type="Proteomes" id="UP000799444"/>
    </source>
</evidence>
<dbReference type="EMBL" id="ML996193">
    <property type="protein sequence ID" value="KAF2731565.1"/>
    <property type="molecule type" value="Genomic_DNA"/>
</dbReference>
<organism evidence="4 5">
    <name type="scientific">Polyplosphaeria fusca</name>
    <dbReference type="NCBI Taxonomy" id="682080"/>
    <lineage>
        <taxon>Eukaryota</taxon>
        <taxon>Fungi</taxon>
        <taxon>Dikarya</taxon>
        <taxon>Ascomycota</taxon>
        <taxon>Pezizomycotina</taxon>
        <taxon>Dothideomycetes</taxon>
        <taxon>Pleosporomycetidae</taxon>
        <taxon>Pleosporales</taxon>
        <taxon>Tetraplosphaeriaceae</taxon>
        <taxon>Polyplosphaeria</taxon>
    </lineage>
</organism>
<dbReference type="OrthoDB" id="5429634at2759"/>
<protein>
    <recommendedName>
        <fullName evidence="3">DUF6536 domain-containing protein</fullName>
    </recommendedName>
</protein>
<sequence>EESFNSQWTLHPLSTRPSQTTLTPDDQRDTTETTSLRSFETYDSSTSTATSIDKIKNGWNRLRRKPVPRYMLGSIRRHPAAEIEPTRIGRGVWKDQLLVDRSIRFMAVLTTLFAIAMFIVMAVNLPEFYRRTNKFTSSVGGESRNCKEVTHENTALLLLVNVAATMVLGMSNTYQQLVTSLKIGDLQHMLKKFGDSRVGTNSPFSINHKESGKKSSWAAWLLLICTSIPVHFLANSLLGPSYVLQPPMTVQYNESSWLDIDDFNWDRGEDYLASRGSFVCWSAFRTGQAHFPKSLDVLREDDESAYGAGLNTFGTQYSKLVVQFARENCTDFRNTTNDLDRLESSHHWTSTGYMIFEEGDCRMGTAVYCSLYGTKEAQCRLNVRMNAVFVLAACLVAKALYMIAVNLCARGKLKRHLLTFGDVIVASASNPELRLQGYVPCLDLTQPFAAKIDHVIVNVWSTLAIPIGDRHLIRAISIAKPRRNQRRAVRQWSAKIDSYRILTMPR</sequence>
<feature type="compositionally biased region" description="Polar residues" evidence="1">
    <location>
        <begin position="15"/>
        <end position="24"/>
    </location>
</feature>